<accession>D1C6V5</accession>
<evidence type="ECO:0000259" key="2">
    <source>
        <dbReference type="Pfam" id="PF14378"/>
    </source>
</evidence>
<reference evidence="3 4" key="2">
    <citation type="journal article" date="2010" name="Stand. Genomic Sci.">
        <title>Complete genome sequence of Desulfohalobium retbaense type strain (HR(100)).</title>
        <authorList>
            <person name="Spring S."/>
            <person name="Nolan M."/>
            <person name="Lapidus A."/>
            <person name="Glavina Del Rio T."/>
            <person name="Copeland A."/>
            <person name="Tice H."/>
            <person name="Cheng J.F."/>
            <person name="Lucas S."/>
            <person name="Land M."/>
            <person name="Chen F."/>
            <person name="Bruce D."/>
            <person name="Goodwin L."/>
            <person name="Pitluck S."/>
            <person name="Ivanova N."/>
            <person name="Mavromatis K."/>
            <person name="Mikhailova N."/>
            <person name="Pati A."/>
            <person name="Chen A."/>
            <person name="Palaniappan K."/>
            <person name="Hauser L."/>
            <person name="Chang Y.J."/>
            <person name="Jeffries C.D."/>
            <person name="Munk C."/>
            <person name="Kiss H."/>
            <person name="Chain P."/>
            <person name="Han C."/>
            <person name="Brettin T."/>
            <person name="Detter J.C."/>
            <person name="Schuler E."/>
            <person name="Goker M."/>
            <person name="Rohde M."/>
            <person name="Bristow J."/>
            <person name="Eisen J.A."/>
            <person name="Markowitz V."/>
            <person name="Hugenholtz P."/>
            <person name="Kyrpides N.C."/>
            <person name="Klenk H.P."/>
        </authorList>
    </citation>
    <scope>NUCLEOTIDE SEQUENCE [LARGE SCALE GENOMIC DNA]</scope>
    <source>
        <strain evidence="4">ATCC 49802 / DSM 20745 / S 6022</strain>
    </source>
</reference>
<dbReference type="GO" id="GO:0016020">
    <property type="term" value="C:membrane"/>
    <property type="evidence" value="ECO:0007669"/>
    <property type="project" value="UniProtKB-SubCell"/>
</dbReference>
<evidence type="ECO:0000313" key="4">
    <source>
        <dbReference type="Proteomes" id="UP000002027"/>
    </source>
</evidence>
<keyword evidence="1" id="KW-0812">Transmembrane</keyword>
<dbReference type="HOGENOM" id="CLU_3030118_0_0_0"/>
<dbReference type="eggNOG" id="COG0671">
    <property type="taxonomic scope" value="Bacteria"/>
</dbReference>
<gene>
    <name evidence="3" type="ordered locus">Sthe_0277</name>
</gene>
<sequence length="55" mass="5833">MLVVVATGNHYIVDAVAGSLLTVGAYALVPRVAALLPRPSLPRWRRVDADTGFAD</sequence>
<proteinExistence type="predicted"/>
<keyword evidence="1" id="KW-0472">Membrane</keyword>
<dbReference type="Proteomes" id="UP000002027">
    <property type="component" value="Chromosome 1"/>
</dbReference>
<feature type="domain" description="Inositolphosphotransferase Aur1/Ipt1" evidence="2">
    <location>
        <begin position="1"/>
        <end position="28"/>
    </location>
</feature>
<dbReference type="KEGG" id="sti:Sthe_0277"/>
<dbReference type="Pfam" id="PF14378">
    <property type="entry name" value="PAP2_3"/>
    <property type="match status" value="1"/>
</dbReference>
<feature type="transmembrane region" description="Helical" evidence="1">
    <location>
        <begin position="12"/>
        <end position="36"/>
    </location>
</feature>
<evidence type="ECO:0000313" key="3">
    <source>
        <dbReference type="EMBL" id="ACZ37716.1"/>
    </source>
</evidence>
<protein>
    <recommendedName>
        <fullName evidence="2">Inositolphosphotransferase Aur1/Ipt1 domain-containing protein</fullName>
    </recommendedName>
</protein>
<dbReference type="InParanoid" id="D1C6V5"/>
<organism evidence="3 4">
    <name type="scientific">Sphaerobacter thermophilus (strain ATCC 49802 / DSM 20745 / KCCM 41009 / NCIMB 13125 / S 6022)</name>
    <dbReference type="NCBI Taxonomy" id="479434"/>
    <lineage>
        <taxon>Bacteria</taxon>
        <taxon>Pseudomonadati</taxon>
        <taxon>Thermomicrobiota</taxon>
        <taxon>Thermomicrobia</taxon>
        <taxon>Sphaerobacterales</taxon>
        <taxon>Sphaerobacterineae</taxon>
        <taxon>Sphaerobacteraceae</taxon>
        <taxon>Sphaerobacter</taxon>
    </lineage>
</organism>
<evidence type="ECO:0000256" key="1">
    <source>
        <dbReference type="SAM" id="Phobius"/>
    </source>
</evidence>
<keyword evidence="4" id="KW-1185">Reference proteome</keyword>
<dbReference type="EMBL" id="CP001823">
    <property type="protein sequence ID" value="ACZ37716.1"/>
    <property type="molecule type" value="Genomic_DNA"/>
</dbReference>
<reference evidence="4" key="1">
    <citation type="submission" date="2009-11" db="EMBL/GenBank/DDBJ databases">
        <title>The complete chromosome 1 of Sphaerobacter thermophilus DSM 20745.</title>
        <authorList>
            <person name="Lucas S."/>
            <person name="Copeland A."/>
            <person name="Lapidus A."/>
            <person name="Glavina del Rio T."/>
            <person name="Dalin E."/>
            <person name="Tice H."/>
            <person name="Bruce D."/>
            <person name="Goodwin L."/>
            <person name="Pitluck S."/>
            <person name="Kyrpides N."/>
            <person name="Mavromatis K."/>
            <person name="Ivanova N."/>
            <person name="Mikhailova N."/>
            <person name="LaButti K.M."/>
            <person name="Clum A."/>
            <person name="Sun H.I."/>
            <person name="Brettin T."/>
            <person name="Detter J.C."/>
            <person name="Han C."/>
            <person name="Larimer F."/>
            <person name="Land M."/>
            <person name="Hauser L."/>
            <person name="Markowitz V."/>
            <person name="Cheng J.F."/>
            <person name="Hugenholtz P."/>
            <person name="Woyke T."/>
            <person name="Wu D."/>
            <person name="Steenblock K."/>
            <person name="Schneider S."/>
            <person name="Pukall R."/>
            <person name="Goeker M."/>
            <person name="Klenk H.P."/>
            <person name="Eisen J.A."/>
        </authorList>
    </citation>
    <scope>NUCLEOTIDE SEQUENCE [LARGE SCALE GENOMIC DNA]</scope>
    <source>
        <strain evidence="4">ATCC 49802 / DSM 20745 / S 6022</strain>
    </source>
</reference>
<name>D1C6V5_SPHTD</name>
<dbReference type="InterPro" id="IPR026841">
    <property type="entry name" value="Aur1/Ipt1"/>
</dbReference>
<keyword evidence="1" id="KW-1133">Transmembrane helix</keyword>
<dbReference type="AlphaFoldDB" id="D1C6V5"/>